<dbReference type="PANTHER" id="PTHR34044">
    <property type="entry name" value="NUCLEAR PROTEIN"/>
    <property type="match status" value="1"/>
</dbReference>
<protein>
    <submittedName>
        <fullName evidence="2">Uncharacterized protein</fullName>
    </submittedName>
</protein>
<sequence>MISPTILLFPLAIITTSTSAFHLIPSSIPAIHPSTALRNVWSNSQAVKDYEDFLENKPSAVTITPDQPSLFLIPDTPPLPSACPFAALLASLPASDDVVASPSSLSPDFLSSCALGPSFPIYVCVPPSALPTFLSSPGFLALRSCNSPQLEDLVFFSHSGLLTESALRSASVGSSTQTLVLLNAGVVLAPFTAKPVLRSNEVGIGRDTQGQAKTAGSSWASGKFAGSVSERVANKFPDAVDSACRVAFYRDVRRWLFEDAVLHAAVSLVGAVHRKSSARPAPFTFRETAEGYEGEVVDLARELASCLRGGLAVTMMYGFEERILAQATSGALLADVPAVVNASEEGWSMRGGWWLEEMTAKTVRKAREVKIPLPDPLPMHTELLEYVGVDTLF</sequence>
<dbReference type="Proteomes" id="UP001165060">
    <property type="component" value="Unassembled WGS sequence"/>
</dbReference>
<keyword evidence="3" id="KW-1185">Reference proteome</keyword>
<comment type="caution">
    <text evidence="2">The sequence shown here is derived from an EMBL/GenBank/DDBJ whole genome shotgun (WGS) entry which is preliminary data.</text>
</comment>
<evidence type="ECO:0000313" key="2">
    <source>
        <dbReference type="EMBL" id="GMI29886.1"/>
    </source>
</evidence>
<keyword evidence="1" id="KW-0732">Signal</keyword>
<reference evidence="2 3" key="1">
    <citation type="journal article" date="2023" name="Commun. Biol.">
        <title>Genome analysis of Parmales, the sister group of diatoms, reveals the evolutionary specialization of diatoms from phago-mixotrophs to photoautotrophs.</title>
        <authorList>
            <person name="Ban H."/>
            <person name="Sato S."/>
            <person name="Yoshikawa S."/>
            <person name="Yamada K."/>
            <person name="Nakamura Y."/>
            <person name="Ichinomiya M."/>
            <person name="Sato N."/>
            <person name="Blanc-Mathieu R."/>
            <person name="Endo H."/>
            <person name="Kuwata A."/>
            <person name="Ogata H."/>
        </authorList>
    </citation>
    <scope>NUCLEOTIDE SEQUENCE [LARGE SCALE GENOMIC DNA]</scope>
</reference>
<organism evidence="2 3">
    <name type="scientific">Tetraparma gracilis</name>
    <dbReference type="NCBI Taxonomy" id="2962635"/>
    <lineage>
        <taxon>Eukaryota</taxon>
        <taxon>Sar</taxon>
        <taxon>Stramenopiles</taxon>
        <taxon>Ochrophyta</taxon>
        <taxon>Bolidophyceae</taxon>
        <taxon>Parmales</taxon>
        <taxon>Triparmaceae</taxon>
        <taxon>Tetraparma</taxon>
    </lineage>
</organism>
<feature type="signal peptide" evidence="1">
    <location>
        <begin position="1"/>
        <end position="20"/>
    </location>
</feature>
<proteinExistence type="predicted"/>
<accession>A0ABQ6MQ01</accession>
<evidence type="ECO:0000256" key="1">
    <source>
        <dbReference type="SAM" id="SignalP"/>
    </source>
</evidence>
<feature type="chain" id="PRO_5047521184" evidence="1">
    <location>
        <begin position="21"/>
        <end position="393"/>
    </location>
</feature>
<dbReference type="PANTHER" id="PTHR34044:SF1">
    <property type="entry name" value="NUCLEAR PROTEIN"/>
    <property type="match status" value="1"/>
</dbReference>
<evidence type="ECO:0000313" key="3">
    <source>
        <dbReference type="Proteomes" id="UP001165060"/>
    </source>
</evidence>
<name>A0ABQ6MQ01_9STRA</name>
<dbReference type="EMBL" id="BRYB01000429">
    <property type="protein sequence ID" value="GMI29886.1"/>
    <property type="molecule type" value="Genomic_DNA"/>
</dbReference>
<gene>
    <name evidence="2" type="ORF">TeGR_g15067</name>
</gene>